<evidence type="ECO:0008006" key="4">
    <source>
        <dbReference type="Google" id="ProtNLM"/>
    </source>
</evidence>
<dbReference type="KEGG" id="hbs:IPV69_06475"/>
<keyword evidence="3" id="KW-1185">Reference proteome</keyword>
<dbReference type="RefSeq" id="WP_206294108.1">
    <property type="nucleotide sequence ID" value="NZ_CP063458.1"/>
</dbReference>
<keyword evidence="1" id="KW-0472">Membrane</keyword>
<evidence type="ECO:0000313" key="3">
    <source>
        <dbReference type="Proteomes" id="UP000593765"/>
    </source>
</evidence>
<dbReference type="Gene3D" id="2.20.28.30">
    <property type="entry name" value="RNA polymerase ii, chain L"/>
    <property type="match status" value="1"/>
</dbReference>
<evidence type="ECO:0000256" key="1">
    <source>
        <dbReference type="SAM" id="Phobius"/>
    </source>
</evidence>
<evidence type="ECO:0000313" key="2">
    <source>
        <dbReference type="EMBL" id="QOV91000.1"/>
    </source>
</evidence>
<organism evidence="2 3">
    <name type="scientific">Humisphaera borealis</name>
    <dbReference type="NCBI Taxonomy" id="2807512"/>
    <lineage>
        <taxon>Bacteria</taxon>
        <taxon>Pseudomonadati</taxon>
        <taxon>Planctomycetota</taxon>
        <taxon>Phycisphaerae</taxon>
        <taxon>Tepidisphaerales</taxon>
        <taxon>Tepidisphaeraceae</taxon>
        <taxon>Humisphaera</taxon>
    </lineage>
</organism>
<gene>
    <name evidence="2" type="ORF">IPV69_06475</name>
</gene>
<reference evidence="2 3" key="1">
    <citation type="submission" date="2020-10" db="EMBL/GenBank/DDBJ databases">
        <title>Wide distribution of Phycisphaera-like planctomycetes from WD2101 soil group in peatlands and genome analysis of the first cultivated representative.</title>
        <authorList>
            <person name="Dedysh S.N."/>
            <person name="Beletsky A.V."/>
            <person name="Ivanova A."/>
            <person name="Kulichevskaya I.S."/>
            <person name="Suzina N.E."/>
            <person name="Philippov D.A."/>
            <person name="Rakitin A.L."/>
            <person name="Mardanov A.V."/>
            <person name="Ravin N.V."/>
        </authorList>
    </citation>
    <scope>NUCLEOTIDE SEQUENCE [LARGE SCALE GENOMIC DNA]</scope>
    <source>
        <strain evidence="2 3">M1803</strain>
    </source>
</reference>
<feature type="transmembrane region" description="Helical" evidence="1">
    <location>
        <begin position="338"/>
        <end position="361"/>
    </location>
</feature>
<sequence length="363" mass="40351">MTAEPKQQQFPCTGCGATLFWDPGSSSLKCPYCGAENTVAPTPEAEPVQEMDFLAHLHTAMESAETMEAITVRCDGCGAEQSMRPGQTAGNCAFCGSGMVAQAVVKRVLKPRALLPFSITNNQACDAFVGWINGLWFAPSNLKRMANREGIKGVYVPAWTYDCQVDTDYTGQRGDDYWDTETYTVTENGQSVTKTRQVRRTRWSSAWGRVHDTFDDVLVLAVENLPPKARHLEPWDLPALVPYDDRYLSGFVGESYTIDLPNGFELAKQVMSPVIDGTIRSDIGGDHQQISTKDSNYYDITFKHILLPMWISAYRYQDRVFTFLVNARTGEVQGDRPWSVWKILFTVLAILAAVAGTILAVKS</sequence>
<accession>A0A7M2X2L3</accession>
<dbReference type="EMBL" id="CP063458">
    <property type="protein sequence ID" value="QOV91000.1"/>
    <property type="molecule type" value="Genomic_DNA"/>
</dbReference>
<dbReference type="Proteomes" id="UP000593765">
    <property type="component" value="Chromosome"/>
</dbReference>
<proteinExistence type="predicted"/>
<protein>
    <recommendedName>
        <fullName evidence="4">Primosomal protein N' (Replication factor Y)-superfamily II helicase</fullName>
    </recommendedName>
</protein>
<keyword evidence="1" id="KW-0812">Transmembrane</keyword>
<name>A0A7M2X2L3_9BACT</name>
<dbReference type="AlphaFoldDB" id="A0A7M2X2L3"/>
<keyword evidence="1" id="KW-1133">Transmembrane helix</keyword>
<dbReference type="NCBIfam" id="TIGR01053">
    <property type="entry name" value="LSD1"/>
    <property type="match status" value="1"/>
</dbReference>